<evidence type="ECO:0000259" key="3">
    <source>
        <dbReference type="Pfam" id="PF13359"/>
    </source>
</evidence>
<protein>
    <submittedName>
        <fullName evidence="5">Uncharacterized protein LOC136091787</fullName>
    </submittedName>
</protein>
<dbReference type="Proteomes" id="UP001652625">
    <property type="component" value="Chromosome 15"/>
</dbReference>
<evidence type="ECO:0000256" key="2">
    <source>
        <dbReference type="ARBA" id="ARBA00022723"/>
    </source>
</evidence>
<evidence type="ECO:0000313" key="4">
    <source>
        <dbReference type="Proteomes" id="UP001652625"/>
    </source>
</evidence>
<dbReference type="GeneID" id="136091787"/>
<dbReference type="PANTHER" id="PTHR23080">
    <property type="entry name" value="THAP DOMAIN PROTEIN"/>
    <property type="match status" value="1"/>
</dbReference>
<organism evidence="4 5">
    <name type="scientific">Hydra vulgaris</name>
    <name type="common">Hydra</name>
    <name type="synonym">Hydra attenuata</name>
    <dbReference type="NCBI Taxonomy" id="6087"/>
    <lineage>
        <taxon>Eukaryota</taxon>
        <taxon>Metazoa</taxon>
        <taxon>Cnidaria</taxon>
        <taxon>Hydrozoa</taxon>
        <taxon>Hydroidolina</taxon>
        <taxon>Anthoathecata</taxon>
        <taxon>Aplanulata</taxon>
        <taxon>Hydridae</taxon>
        <taxon>Hydra</taxon>
    </lineage>
</organism>
<keyword evidence="2" id="KW-0479">Metal-binding</keyword>
<dbReference type="Pfam" id="PF13359">
    <property type="entry name" value="DDE_Tnp_4"/>
    <property type="match status" value="1"/>
</dbReference>
<feature type="domain" description="DDE Tnp4" evidence="3">
    <location>
        <begin position="143"/>
        <end position="258"/>
    </location>
</feature>
<evidence type="ECO:0000313" key="5">
    <source>
        <dbReference type="RefSeq" id="XP_065675572.1"/>
    </source>
</evidence>
<proteinExistence type="predicted"/>
<keyword evidence="4" id="KW-1185">Reference proteome</keyword>
<sequence>MIDNKPSSFKYLCGLSIKKFHVLFDVTIPYLHAIEYQDSKGTGIRALDKRNELFSVLTICHHALHLGVMAHMLLVSESTVNRLFVVWIVFLETFDKVDLHPDDGYLFKRMLEIFFKTGHGLTDMIIYCTEFKFQQTTNFHLNTLIDIYPGSISDSAITEKTGVLSWLTPEHKLMADGDFAVQDYCLIKGVYLNSLAQKNLNKFSHGDVSTNFDIASTRIHVEQFIGRVREWLILNTVWPMQRLDLLSSTWKTMCHIVNLTMDPIGPNSEK</sequence>
<accession>A0ABM4DM06</accession>
<evidence type="ECO:0000256" key="1">
    <source>
        <dbReference type="ARBA" id="ARBA00001968"/>
    </source>
</evidence>
<dbReference type="RefSeq" id="XP_065675572.1">
    <property type="nucleotide sequence ID" value="XM_065819500.1"/>
</dbReference>
<reference evidence="5" key="1">
    <citation type="submission" date="2025-08" db="UniProtKB">
        <authorList>
            <consortium name="RefSeq"/>
        </authorList>
    </citation>
    <scope>IDENTIFICATION</scope>
</reference>
<gene>
    <name evidence="5" type="primary">LOC136091787</name>
</gene>
<comment type="cofactor">
    <cofactor evidence="1">
        <name>a divalent metal cation</name>
        <dbReference type="ChEBI" id="CHEBI:60240"/>
    </cofactor>
</comment>
<name>A0ABM4DM06_HYDVU</name>
<dbReference type="InterPro" id="IPR027806">
    <property type="entry name" value="HARBI1_dom"/>
</dbReference>